<dbReference type="RefSeq" id="WP_341469442.1">
    <property type="nucleotide sequence ID" value="NZ_CP128399.1"/>
</dbReference>
<dbReference type="AlphaFoldDB" id="A0A8T7M134"/>
<keyword evidence="1" id="KW-0812">Transmembrane</keyword>
<dbReference type="Proteomes" id="UP001431572">
    <property type="component" value="Chromosome 1"/>
</dbReference>
<protein>
    <submittedName>
        <fullName evidence="2">Uncharacterized protein</fullName>
    </submittedName>
</protein>
<dbReference type="EMBL" id="CP128399">
    <property type="protein sequence ID" value="WJW67548.1"/>
    <property type="molecule type" value="Genomic_DNA"/>
</dbReference>
<reference evidence="3" key="2">
    <citation type="journal article" date="2024" name="Nature">
        <title>Anoxygenic phototroph of the Chloroflexota uses a type I reaction centre.</title>
        <authorList>
            <person name="Tsuji J.M."/>
            <person name="Shaw N.A."/>
            <person name="Nagashima S."/>
            <person name="Venkiteswaran J.J."/>
            <person name="Schiff S.L."/>
            <person name="Watanabe T."/>
            <person name="Fukui M."/>
            <person name="Hanada S."/>
            <person name="Tank M."/>
            <person name="Neufeld J.D."/>
        </authorList>
    </citation>
    <scope>NUCLEOTIDE SEQUENCE</scope>
    <source>
        <strain evidence="3">L227-S17</strain>
    </source>
</reference>
<name>A0A8T7M134_9CHLR</name>
<evidence type="ECO:0000313" key="5">
    <source>
        <dbReference type="Proteomes" id="UP001431572"/>
    </source>
</evidence>
<keyword evidence="1" id="KW-0472">Membrane</keyword>
<reference evidence="2 4" key="1">
    <citation type="submission" date="2020-06" db="EMBL/GenBank/DDBJ databases">
        <title>Anoxygenic phototrophic Chloroflexota member uses a Type I reaction center.</title>
        <authorList>
            <person name="Tsuji J.M."/>
            <person name="Shaw N.A."/>
            <person name="Nagashima S."/>
            <person name="Venkiteswaran J."/>
            <person name="Schiff S.L."/>
            <person name="Hanada S."/>
            <person name="Tank M."/>
            <person name="Neufeld J.D."/>
        </authorList>
    </citation>
    <scope>NUCLEOTIDE SEQUENCE [LARGE SCALE GENOMIC DNA]</scope>
    <source>
        <strain evidence="2">L227-S17</strain>
    </source>
</reference>
<keyword evidence="5" id="KW-1185">Reference proteome</keyword>
<evidence type="ECO:0000256" key="1">
    <source>
        <dbReference type="SAM" id="Phobius"/>
    </source>
</evidence>
<feature type="transmembrane region" description="Helical" evidence="1">
    <location>
        <begin position="91"/>
        <end position="110"/>
    </location>
</feature>
<evidence type="ECO:0000313" key="3">
    <source>
        <dbReference type="EMBL" id="WJW67548.1"/>
    </source>
</evidence>
<proteinExistence type="predicted"/>
<accession>A0A8T7M134</accession>
<feature type="transmembrane region" description="Helical" evidence="1">
    <location>
        <begin position="135"/>
        <end position="161"/>
    </location>
</feature>
<organism evidence="2 4">
    <name type="scientific">Candidatus Chlorohelix allophototropha</name>
    <dbReference type="NCBI Taxonomy" id="3003348"/>
    <lineage>
        <taxon>Bacteria</taxon>
        <taxon>Bacillati</taxon>
        <taxon>Chloroflexota</taxon>
        <taxon>Chloroflexia</taxon>
        <taxon>Candidatus Chloroheliales</taxon>
        <taxon>Candidatus Chloroheliaceae</taxon>
        <taxon>Candidatus Chlorohelix</taxon>
    </lineage>
</organism>
<feature type="transmembrane region" description="Helical" evidence="1">
    <location>
        <begin position="258"/>
        <end position="278"/>
    </location>
</feature>
<dbReference type="Proteomes" id="UP000521676">
    <property type="component" value="Unassembled WGS sequence"/>
</dbReference>
<feature type="transmembrane region" description="Helical" evidence="1">
    <location>
        <begin position="173"/>
        <end position="193"/>
    </location>
</feature>
<evidence type="ECO:0000313" key="4">
    <source>
        <dbReference type="Proteomes" id="UP000521676"/>
    </source>
</evidence>
<feature type="transmembrane region" description="Helical" evidence="1">
    <location>
        <begin position="285"/>
        <end position="301"/>
    </location>
</feature>
<sequence length="344" mass="38700">MQIIFYPLLPGRADMLPLVQNAADSFIKGLPPYQMYRLPTGVDHVSPVGYLPVTWLLYVPSVLLQIDPRWMQLPAALALSTLTYELVKRKLNIWWGLILLALTLNLYNIWRHDLYLLPYTALLGSALFCFGNKHWIVATILFALCTCARQTCLPIIPFYFLILWREKGLKQALLNFLIFGVVGAGIIVPFLLWQGETFVYSIVGGTLRWDTVDAKLDSSVFSAASQRAAEGLEMPGRFGGFSLVPVISLIIPMQSKAYFLWLIAWFILSLVALLAGLLEQKPVKAMGLMLLQMMLFVIFLAGDEVHYASEIGIISLFYVAYTYKQSLEISPENLSSRALDKDPP</sequence>
<gene>
    <name evidence="2" type="ORF">HXX08_07350</name>
    <name evidence="3" type="ORF">OZ401_000815</name>
</gene>
<keyword evidence="1" id="KW-1133">Transmembrane helix</keyword>
<dbReference type="EMBL" id="JACATZ010000001">
    <property type="protein sequence ID" value="NWJ45679.1"/>
    <property type="molecule type" value="Genomic_DNA"/>
</dbReference>
<evidence type="ECO:0000313" key="2">
    <source>
        <dbReference type="EMBL" id="NWJ45679.1"/>
    </source>
</evidence>